<gene>
    <name evidence="3" type="ORF">DIZ78_01770</name>
</gene>
<dbReference type="AlphaFoldDB" id="A0A370DTM3"/>
<evidence type="ECO:0000256" key="1">
    <source>
        <dbReference type="SAM" id="Phobius"/>
    </source>
</evidence>
<organism evidence="3 4">
    <name type="scientific">endosymbiont of Escarpia spicata</name>
    <dbReference type="NCBI Taxonomy" id="2200908"/>
    <lineage>
        <taxon>Bacteria</taxon>
        <taxon>Pseudomonadati</taxon>
        <taxon>Pseudomonadota</taxon>
        <taxon>Gammaproteobacteria</taxon>
        <taxon>sulfur-oxidizing symbionts</taxon>
    </lineage>
</organism>
<reference evidence="3 4" key="1">
    <citation type="journal article" date="2018" name="ISME J.">
        <title>Endosymbiont genomes yield clues of tubeworm success.</title>
        <authorList>
            <person name="Li Y."/>
            <person name="Liles M.R."/>
            <person name="Halanych K.M."/>
        </authorList>
    </citation>
    <scope>NUCLEOTIDE SEQUENCE [LARGE SCALE GENOMIC DNA]</scope>
    <source>
        <strain evidence="3">A1462</strain>
    </source>
</reference>
<dbReference type="InterPro" id="IPR029016">
    <property type="entry name" value="GAF-like_dom_sf"/>
</dbReference>
<accession>A0A370DTM3</accession>
<sequence>MERLGDAFKSEEIREVDTIKGIQFPAYLETKKLIITGPPGCGKTTILNAIGGWPEEGYLDISSKDWWKSPVLHQRPRELHLGLPFVGFEKAVPVYDAYTLDDSSYLEIDFFRIPLPPPKTHPLSTNFRERFVFEFILLPAEKTYELRKTRSKSGTHHVDDDLTLDKVREELFFFKRLALFFHQNGMTVYIRDALNGKPKRICEPVLGQLVQSDEQGEALYHHLDQIRLRERLLNRSWSIRGNKKLLDLFVEVIPNALNVERCSIFINDPKTGKVWLQSGTGLDEKQIEMDMQDSLVGQVIATGDYNVKEDMDLLDGPHKEIDAQTGFVTRNELCVPIKSLSDQKTAGAILVLNKRGGESFKEADRVLLEKVASHLQSAIESIFLRQELMDFSELLTNRVRFSEWAKYLMWVILGVALAEAVLITYLLEK</sequence>
<dbReference type="EMBL" id="QFXE01000002">
    <property type="protein sequence ID" value="RDH88143.1"/>
    <property type="molecule type" value="Genomic_DNA"/>
</dbReference>
<dbReference type="InterPro" id="IPR003018">
    <property type="entry name" value="GAF"/>
</dbReference>
<keyword evidence="1" id="KW-0812">Transmembrane</keyword>
<dbReference type="SUPFAM" id="SSF52540">
    <property type="entry name" value="P-loop containing nucleoside triphosphate hydrolases"/>
    <property type="match status" value="1"/>
</dbReference>
<keyword evidence="1" id="KW-0472">Membrane</keyword>
<dbReference type="InterPro" id="IPR027417">
    <property type="entry name" value="P-loop_NTPase"/>
</dbReference>
<dbReference type="Proteomes" id="UP000254771">
    <property type="component" value="Unassembled WGS sequence"/>
</dbReference>
<protein>
    <recommendedName>
        <fullName evidence="2">GAF domain-containing protein</fullName>
    </recommendedName>
</protein>
<keyword evidence="4" id="KW-1185">Reference proteome</keyword>
<dbReference type="SMART" id="SM00065">
    <property type="entry name" value="GAF"/>
    <property type="match status" value="1"/>
</dbReference>
<evidence type="ECO:0000259" key="2">
    <source>
        <dbReference type="SMART" id="SM00065"/>
    </source>
</evidence>
<dbReference type="Gene3D" id="3.30.450.40">
    <property type="match status" value="1"/>
</dbReference>
<feature type="transmembrane region" description="Helical" evidence="1">
    <location>
        <begin position="407"/>
        <end position="427"/>
    </location>
</feature>
<dbReference type="Pfam" id="PF01590">
    <property type="entry name" value="GAF"/>
    <property type="match status" value="1"/>
</dbReference>
<dbReference type="CDD" id="cd00267">
    <property type="entry name" value="ABC_ATPase"/>
    <property type="match status" value="1"/>
</dbReference>
<feature type="domain" description="GAF" evidence="2">
    <location>
        <begin position="241"/>
        <end position="389"/>
    </location>
</feature>
<evidence type="ECO:0000313" key="4">
    <source>
        <dbReference type="Proteomes" id="UP000254771"/>
    </source>
</evidence>
<comment type="caution">
    <text evidence="3">The sequence shown here is derived from an EMBL/GenBank/DDBJ whole genome shotgun (WGS) entry which is preliminary data.</text>
</comment>
<proteinExistence type="predicted"/>
<keyword evidence="1" id="KW-1133">Transmembrane helix</keyword>
<name>A0A370DTM3_9GAMM</name>
<dbReference type="SUPFAM" id="SSF55781">
    <property type="entry name" value="GAF domain-like"/>
    <property type="match status" value="1"/>
</dbReference>
<evidence type="ECO:0000313" key="3">
    <source>
        <dbReference type="EMBL" id="RDH88143.1"/>
    </source>
</evidence>